<organism evidence="2 3">
    <name type="scientific">Sphaerisporangium corydalis</name>
    <dbReference type="NCBI Taxonomy" id="1441875"/>
    <lineage>
        <taxon>Bacteria</taxon>
        <taxon>Bacillati</taxon>
        <taxon>Actinomycetota</taxon>
        <taxon>Actinomycetes</taxon>
        <taxon>Streptosporangiales</taxon>
        <taxon>Streptosporangiaceae</taxon>
        <taxon>Sphaerisporangium</taxon>
    </lineage>
</organism>
<dbReference type="RefSeq" id="WP_262841610.1">
    <property type="nucleotide sequence ID" value="NZ_JANZYP010000006.1"/>
</dbReference>
<dbReference type="Pfam" id="PF04248">
    <property type="entry name" value="NTP_transf_9"/>
    <property type="match status" value="2"/>
</dbReference>
<evidence type="ECO:0000313" key="2">
    <source>
        <dbReference type="EMBL" id="MFC4586142.1"/>
    </source>
</evidence>
<dbReference type="EMBL" id="JBHSFN010000004">
    <property type="protein sequence ID" value="MFC4586142.1"/>
    <property type="molecule type" value="Genomic_DNA"/>
</dbReference>
<evidence type="ECO:0000313" key="3">
    <source>
        <dbReference type="Proteomes" id="UP001595891"/>
    </source>
</evidence>
<name>A0ABV9E9C5_9ACTN</name>
<protein>
    <submittedName>
        <fullName evidence="2">DUF427 domain-containing protein</fullName>
    </submittedName>
</protein>
<gene>
    <name evidence="2" type="ORF">ACFO8L_08665</name>
</gene>
<comment type="caution">
    <text evidence="2">The sequence shown here is derived from an EMBL/GenBank/DDBJ whole genome shotgun (WGS) entry which is preliminary data.</text>
</comment>
<keyword evidence="3" id="KW-1185">Reference proteome</keyword>
<proteinExistence type="predicted"/>
<feature type="domain" description="DUF427" evidence="1">
    <location>
        <begin position="18"/>
        <end position="101"/>
    </location>
</feature>
<dbReference type="InterPro" id="IPR007361">
    <property type="entry name" value="DUF427"/>
</dbReference>
<dbReference type="InterPro" id="IPR038694">
    <property type="entry name" value="DUF427_sf"/>
</dbReference>
<dbReference type="PANTHER" id="PTHR34310">
    <property type="entry name" value="DUF427 DOMAIN PROTEIN (AFU_ORTHOLOGUE AFUA_3G02220)"/>
    <property type="match status" value="1"/>
</dbReference>
<dbReference type="PANTHER" id="PTHR34310:SF9">
    <property type="entry name" value="BLR5716 PROTEIN"/>
    <property type="match status" value="1"/>
</dbReference>
<evidence type="ECO:0000259" key="1">
    <source>
        <dbReference type="Pfam" id="PF04248"/>
    </source>
</evidence>
<accession>A0ABV9E9C5</accession>
<feature type="domain" description="DUF427" evidence="1">
    <location>
        <begin position="136"/>
        <end position="224"/>
    </location>
</feature>
<dbReference type="Proteomes" id="UP001595891">
    <property type="component" value="Unassembled WGS sequence"/>
</dbReference>
<sequence>MEPTKRGRVRVEPTGKRVRTYIGGRPVADTSSALLVWEIPYYPAYYFPAADVDLSRLTATGATEHSPSRGDALVHDIEGRPGAALVYRDSPIDELKDTVRFSWDAMDSWFEEDEEVFVHPRDPYTRVDVLASSRHVRVEVDGVTVADSRSPRILYETGLPPRYYLPKPDVRFDLLEHTDTVTRCPYKGEAEYWSAGESKDIAWSYRTPLPESQKIASLVAFWDEKVDTYVDGVLRDRPKTHF</sequence>
<dbReference type="Gene3D" id="2.170.150.40">
    <property type="entry name" value="Domain of unknown function (DUF427)"/>
    <property type="match status" value="2"/>
</dbReference>
<reference evidence="3" key="1">
    <citation type="journal article" date="2019" name="Int. J. Syst. Evol. Microbiol.">
        <title>The Global Catalogue of Microorganisms (GCM) 10K type strain sequencing project: providing services to taxonomists for standard genome sequencing and annotation.</title>
        <authorList>
            <consortium name="The Broad Institute Genomics Platform"/>
            <consortium name="The Broad Institute Genome Sequencing Center for Infectious Disease"/>
            <person name="Wu L."/>
            <person name="Ma J."/>
        </authorList>
    </citation>
    <scope>NUCLEOTIDE SEQUENCE [LARGE SCALE GENOMIC DNA]</scope>
    <source>
        <strain evidence="3">CCUG 49560</strain>
    </source>
</reference>